<keyword evidence="3" id="KW-1185">Reference proteome</keyword>
<dbReference type="Gene3D" id="3.10.520.10">
    <property type="entry name" value="ApbE-like domains"/>
    <property type="match status" value="1"/>
</dbReference>
<dbReference type="RefSeq" id="WP_085122576.1">
    <property type="nucleotide sequence ID" value="NZ_FWZX01000006.1"/>
</dbReference>
<evidence type="ECO:0000256" key="1">
    <source>
        <dbReference type="SAM" id="MobiDB-lite"/>
    </source>
</evidence>
<dbReference type="InterPro" id="IPR003374">
    <property type="entry name" value="ApbE-like_sf"/>
</dbReference>
<evidence type="ECO:0000313" key="2">
    <source>
        <dbReference type="EMBL" id="SMF17540.1"/>
    </source>
</evidence>
<dbReference type="EMBL" id="FWZX01000006">
    <property type="protein sequence ID" value="SMF17540.1"/>
    <property type="molecule type" value="Genomic_DNA"/>
</dbReference>
<dbReference type="SUPFAM" id="SSF143631">
    <property type="entry name" value="ApbE-like"/>
    <property type="match status" value="1"/>
</dbReference>
<proteinExistence type="predicted"/>
<evidence type="ECO:0000313" key="3">
    <source>
        <dbReference type="Proteomes" id="UP000192917"/>
    </source>
</evidence>
<evidence type="ECO:0008006" key="4">
    <source>
        <dbReference type="Google" id="ProtNLM"/>
    </source>
</evidence>
<name>A0A1Y6BMN7_9PROT</name>
<sequence>MSVLAEPVAGRLLPGNRLHLQDGPIDLVIGAEGEPAETEAAYRQAERAFHGLLPALVAELPLLTAPVPVSGSVSSPRHDSLSAPSGGRGWGEVGDPDLDAGAPPLPQHPTSPRPSPPRRGGEGVLEENGDATAWLSSFRHPVARAMAAACLPHAALWVTPMAAVAGAVADFVLAAMTEGRSLTKAWVNDGGDVACHLAPGAVLELGLVTDLAETLATGAPRGLARIAADSPVRGAATSGRQGRSLSRGIADSVTVLARTAAEADAAATLIGNAVDLEDHPAVRRRPACELVPDSDLGALPVVVGLGPLAPHELERALAAGAALAGTMRRAGLIEAALITLRGKHRAVPHGPIGQTREPA</sequence>
<reference evidence="2 3" key="1">
    <citation type="submission" date="2017-04" db="EMBL/GenBank/DDBJ databases">
        <authorList>
            <person name="Afonso C.L."/>
            <person name="Miller P.J."/>
            <person name="Scott M.A."/>
            <person name="Spackman E."/>
            <person name="Goraichik I."/>
            <person name="Dimitrov K.M."/>
            <person name="Suarez D.L."/>
            <person name="Swayne D.E."/>
        </authorList>
    </citation>
    <scope>NUCLEOTIDE SEQUENCE [LARGE SCALE GENOMIC DNA]</scope>
    <source>
        <strain evidence="2 3">USBA 355</strain>
    </source>
</reference>
<feature type="region of interest" description="Disordered" evidence="1">
    <location>
        <begin position="70"/>
        <end position="125"/>
    </location>
</feature>
<dbReference type="AlphaFoldDB" id="A0A1Y6BMN7"/>
<feature type="compositionally biased region" description="Pro residues" evidence="1">
    <location>
        <begin position="103"/>
        <end position="117"/>
    </location>
</feature>
<gene>
    <name evidence="2" type="ORF">SAMN05428998_106105</name>
</gene>
<dbReference type="STRING" id="560819.SAMN05428998_106105"/>
<dbReference type="Proteomes" id="UP000192917">
    <property type="component" value="Unassembled WGS sequence"/>
</dbReference>
<accession>A0A1Y6BMN7</accession>
<organism evidence="2 3">
    <name type="scientific">Tistlia consotensis USBA 355</name>
    <dbReference type="NCBI Taxonomy" id="560819"/>
    <lineage>
        <taxon>Bacteria</taxon>
        <taxon>Pseudomonadati</taxon>
        <taxon>Pseudomonadota</taxon>
        <taxon>Alphaproteobacteria</taxon>
        <taxon>Rhodospirillales</taxon>
        <taxon>Rhodovibrionaceae</taxon>
        <taxon>Tistlia</taxon>
    </lineage>
</organism>
<protein>
    <recommendedName>
        <fullName evidence="4">Thiamine biosynthesis protein ApbE</fullName>
    </recommendedName>
</protein>